<protein>
    <submittedName>
        <fullName evidence="1">Uncharacterized protein</fullName>
    </submittedName>
</protein>
<name>A0A0F9WLX5_9ZZZZ</name>
<dbReference type="AlphaFoldDB" id="A0A0F9WLX5"/>
<accession>A0A0F9WLX5</accession>
<evidence type="ECO:0000313" key="1">
    <source>
        <dbReference type="EMBL" id="KKN79583.1"/>
    </source>
</evidence>
<dbReference type="EMBL" id="LAZR01000244">
    <property type="protein sequence ID" value="KKN79583.1"/>
    <property type="molecule type" value="Genomic_DNA"/>
</dbReference>
<sequence>MVSDTGVFRRRPDYFLAMRRPRRMPTLTPAVVADARVLHTPQNYIDWSADKQPKRIPVVM</sequence>
<organism evidence="1">
    <name type="scientific">marine sediment metagenome</name>
    <dbReference type="NCBI Taxonomy" id="412755"/>
    <lineage>
        <taxon>unclassified sequences</taxon>
        <taxon>metagenomes</taxon>
        <taxon>ecological metagenomes</taxon>
    </lineage>
</organism>
<gene>
    <name evidence="1" type="ORF">LCGC14_0337870</name>
</gene>
<reference evidence="1" key="1">
    <citation type="journal article" date="2015" name="Nature">
        <title>Complex archaea that bridge the gap between prokaryotes and eukaryotes.</title>
        <authorList>
            <person name="Spang A."/>
            <person name="Saw J.H."/>
            <person name="Jorgensen S.L."/>
            <person name="Zaremba-Niedzwiedzka K."/>
            <person name="Martijn J."/>
            <person name="Lind A.E."/>
            <person name="van Eijk R."/>
            <person name="Schleper C."/>
            <person name="Guy L."/>
            <person name="Ettema T.J."/>
        </authorList>
    </citation>
    <scope>NUCLEOTIDE SEQUENCE</scope>
</reference>
<comment type="caution">
    <text evidence="1">The sequence shown here is derived from an EMBL/GenBank/DDBJ whole genome shotgun (WGS) entry which is preliminary data.</text>
</comment>
<proteinExistence type="predicted"/>